<gene>
    <name evidence="6" type="ORF">Q4I31_006534</name>
</gene>
<evidence type="ECO:0000256" key="5">
    <source>
        <dbReference type="ARBA" id="ARBA00023273"/>
    </source>
</evidence>
<keyword evidence="5" id="KW-0966">Cell projection</keyword>
<sequence>MSTNLFGWPQLVITPHTVEGAGGSAEKGAAGDNTQVLGSGESIIGYGRCFIPMKSGYHTTDMPVMQLESATSRQQRISLLARERPVLRDVSCAPATTR</sequence>
<dbReference type="InterPro" id="IPR010796">
    <property type="entry name" value="C2_B9-type_dom"/>
</dbReference>
<dbReference type="GO" id="GO:0005929">
    <property type="term" value="C:cilium"/>
    <property type="evidence" value="ECO:0007669"/>
    <property type="project" value="UniProtKB-ARBA"/>
</dbReference>
<comment type="caution">
    <text evidence="6">The sequence shown here is derived from an EMBL/GenBank/DDBJ whole genome shotgun (WGS) entry which is preliminary data.</text>
</comment>
<dbReference type="Proteomes" id="UP001500131">
    <property type="component" value="Unassembled WGS sequence"/>
</dbReference>
<evidence type="ECO:0000313" key="6">
    <source>
        <dbReference type="EMBL" id="KAL0496705.1"/>
    </source>
</evidence>
<reference evidence="6 7" key="1">
    <citation type="submission" date="2024-02" db="EMBL/GenBank/DDBJ databases">
        <title>FIRST GENOME SEQUENCES OF Leishmania (Viannia) shawi, Leishmania (Viannia) lindenbergi AND Leishmania (Viannia) utingensis.</title>
        <authorList>
            <person name="Resadore F."/>
            <person name="Custodio M.G.F."/>
            <person name="Boite M.C."/>
            <person name="Cupolillo E."/>
            <person name="Ferreira G.E.M."/>
        </authorList>
    </citation>
    <scope>NUCLEOTIDE SEQUENCE [LARGE SCALE GENOMIC DNA]</scope>
    <source>
        <strain evidence="6 7">MHOM/BR/1966/M15733</strain>
    </source>
</reference>
<keyword evidence="7" id="KW-1185">Reference proteome</keyword>
<keyword evidence="3" id="KW-0970">Cilium biogenesis/degradation</keyword>
<dbReference type="Pfam" id="PF07162">
    <property type="entry name" value="B9-C2"/>
    <property type="match status" value="1"/>
</dbReference>
<evidence type="ECO:0000256" key="4">
    <source>
        <dbReference type="ARBA" id="ARBA00023212"/>
    </source>
</evidence>
<evidence type="ECO:0000256" key="3">
    <source>
        <dbReference type="ARBA" id="ARBA00022794"/>
    </source>
</evidence>
<evidence type="ECO:0000256" key="2">
    <source>
        <dbReference type="ARBA" id="ARBA00022490"/>
    </source>
</evidence>
<dbReference type="GO" id="GO:0030030">
    <property type="term" value="P:cell projection organization"/>
    <property type="evidence" value="ECO:0007669"/>
    <property type="project" value="UniProtKB-KW"/>
</dbReference>
<protein>
    <submittedName>
        <fullName evidence="6">Ciliary basal body-associated, B9 protein</fullName>
    </submittedName>
</protein>
<keyword evidence="4" id="KW-0206">Cytoskeleton</keyword>
<keyword evidence="2" id="KW-0963">Cytoplasm</keyword>
<dbReference type="PROSITE" id="PS51381">
    <property type="entry name" value="C2_B9"/>
    <property type="match status" value="1"/>
</dbReference>
<evidence type="ECO:0000256" key="1">
    <source>
        <dbReference type="ARBA" id="ARBA00004120"/>
    </source>
</evidence>
<name>A0AAW3A3C3_9TRYP</name>
<comment type="subcellular location">
    <subcellularLocation>
        <location evidence="1">Cytoplasm</location>
        <location evidence="1">Cytoskeleton</location>
        <location evidence="1">Cilium basal body</location>
    </subcellularLocation>
</comment>
<evidence type="ECO:0000313" key="7">
    <source>
        <dbReference type="Proteomes" id="UP001500131"/>
    </source>
</evidence>
<dbReference type="EMBL" id="JBAMZK010000034">
    <property type="protein sequence ID" value="KAL0496705.1"/>
    <property type="molecule type" value="Genomic_DNA"/>
</dbReference>
<accession>A0AAW3A3C3</accession>
<dbReference type="AlphaFoldDB" id="A0AAW3A3C3"/>
<organism evidence="6 7">
    <name type="scientific">Leishmania lindenbergi</name>
    <dbReference type="NCBI Taxonomy" id="651832"/>
    <lineage>
        <taxon>Eukaryota</taxon>
        <taxon>Discoba</taxon>
        <taxon>Euglenozoa</taxon>
        <taxon>Kinetoplastea</taxon>
        <taxon>Metakinetoplastina</taxon>
        <taxon>Trypanosomatida</taxon>
        <taxon>Trypanosomatidae</taxon>
        <taxon>Leishmaniinae</taxon>
        <taxon>Leishmania</taxon>
    </lineage>
</organism>
<proteinExistence type="predicted"/>